<reference evidence="1" key="1">
    <citation type="submission" date="2014-09" db="EMBL/GenBank/DDBJ databases">
        <authorList>
            <person name="Magalhaes I.L.F."/>
            <person name="Oliveira U."/>
            <person name="Santos F.R."/>
            <person name="Vidigal T.H.D.A."/>
            <person name="Brescovit A.D."/>
            <person name="Santos A.J."/>
        </authorList>
    </citation>
    <scope>NUCLEOTIDE SEQUENCE</scope>
    <source>
        <tissue evidence="1">Shoot tissue taken approximately 20 cm above the soil surface</tissue>
    </source>
</reference>
<protein>
    <submittedName>
        <fullName evidence="1">Uncharacterized protein</fullName>
    </submittedName>
</protein>
<reference evidence="1" key="2">
    <citation type="journal article" date="2015" name="Data Brief">
        <title>Shoot transcriptome of the giant reed, Arundo donax.</title>
        <authorList>
            <person name="Barrero R.A."/>
            <person name="Guerrero F.D."/>
            <person name="Moolhuijzen P."/>
            <person name="Goolsby J.A."/>
            <person name="Tidwell J."/>
            <person name="Bellgard S.E."/>
            <person name="Bellgard M.I."/>
        </authorList>
    </citation>
    <scope>NUCLEOTIDE SEQUENCE</scope>
    <source>
        <tissue evidence="1">Shoot tissue taken approximately 20 cm above the soil surface</tissue>
    </source>
</reference>
<dbReference type="AlphaFoldDB" id="A0A0A9EGP0"/>
<accession>A0A0A9EGP0</accession>
<name>A0A0A9EGP0_ARUDO</name>
<dbReference type="EMBL" id="GBRH01202698">
    <property type="protein sequence ID" value="JAD95197.1"/>
    <property type="molecule type" value="Transcribed_RNA"/>
</dbReference>
<evidence type="ECO:0000313" key="1">
    <source>
        <dbReference type="EMBL" id="JAD95197.1"/>
    </source>
</evidence>
<organism evidence="1">
    <name type="scientific">Arundo donax</name>
    <name type="common">Giant reed</name>
    <name type="synonym">Donax arundinaceus</name>
    <dbReference type="NCBI Taxonomy" id="35708"/>
    <lineage>
        <taxon>Eukaryota</taxon>
        <taxon>Viridiplantae</taxon>
        <taxon>Streptophyta</taxon>
        <taxon>Embryophyta</taxon>
        <taxon>Tracheophyta</taxon>
        <taxon>Spermatophyta</taxon>
        <taxon>Magnoliopsida</taxon>
        <taxon>Liliopsida</taxon>
        <taxon>Poales</taxon>
        <taxon>Poaceae</taxon>
        <taxon>PACMAD clade</taxon>
        <taxon>Arundinoideae</taxon>
        <taxon>Arundineae</taxon>
        <taxon>Arundo</taxon>
    </lineage>
</organism>
<proteinExistence type="predicted"/>
<sequence>MNFDILPDARIHSDSKCHVWWQHHCFLRRADNATEEAFNKLFLFDFVIQ</sequence>